<dbReference type="PANTHER" id="PTHR46268">
    <property type="entry name" value="STRESS RESPONSE PROTEIN NHAX"/>
    <property type="match status" value="1"/>
</dbReference>
<proteinExistence type="inferred from homology"/>
<dbReference type="EMBL" id="VSZS01000064">
    <property type="protein sequence ID" value="TYR31347.1"/>
    <property type="molecule type" value="Genomic_DNA"/>
</dbReference>
<reference evidence="5 6" key="2">
    <citation type="submission" date="2019-09" db="EMBL/GenBank/DDBJ databases">
        <title>Mesorhizobium sp. MaA-C15 isolated from Microcystis aeruginosa.</title>
        <authorList>
            <person name="Jeong S.E."/>
            <person name="Jin H.M."/>
            <person name="Jeon C.O."/>
        </authorList>
    </citation>
    <scope>NUCLEOTIDE SEQUENCE [LARGE SCALE GENOMIC DNA]</scope>
    <source>
        <strain evidence="5 6">MaA-C15</strain>
    </source>
</reference>
<dbReference type="InterPro" id="IPR006016">
    <property type="entry name" value="UspA"/>
</dbReference>
<dbReference type="OrthoDB" id="5564966at2"/>
<reference evidence="5 6" key="1">
    <citation type="submission" date="2019-08" db="EMBL/GenBank/DDBJ databases">
        <authorList>
            <person name="Seo Y.L."/>
        </authorList>
    </citation>
    <scope>NUCLEOTIDE SEQUENCE [LARGE SCALE GENOMIC DNA]</scope>
    <source>
        <strain evidence="5 6">MaA-C15</strain>
    </source>
</reference>
<accession>A0A5D4GSN1</accession>
<gene>
    <name evidence="5" type="ORF">FY036_13760</name>
</gene>
<organism evidence="5 6">
    <name type="scientific">Neoaquamicrobium microcysteis</name>
    <dbReference type="NCBI Taxonomy" id="2682781"/>
    <lineage>
        <taxon>Bacteria</taxon>
        <taxon>Pseudomonadati</taxon>
        <taxon>Pseudomonadota</taxon>
        <taxon>Alphaproteobacteria</taxon>
        <taxon>Hyphomicrobiales</taxon>
        <taxon>Phyllobacteriaceae</taxon>
        <taxon>Neoaquamicrobium</taxon>
    </lineage>
</organism>
<evidence type="ECO:0000256" key="2">
    <source>
        <dbReference type="ARBA" id="ARBA00022741"/>
    </source>
</evidence>
<dbReference type="Gene3D" id="3.40.50.620">
    <property type="entry name" value="HUPs"/>
    <property type="match status" value="2"/>
</dbReference>
<evidence type="ECO:0000256" key="1">
    <source>
        <dbReference type="ARBA" id="ARBA00008791"/>
    </source>
</evidence>
<sequence>MTATDASTPAHLLFATDLSARCDRARERAIDLARRWGARLTVVHAIDALDAPNDQPPRPTTDGAADRALRLLREDFADVEGVPLDFTVAEGRSDRLILDIAARQGCDLIVTGIAGNDPLGQTIRGSTVTALARHAPVPMLVVKKRPRGAYRRILVSSDFSAVSAVALDVASRLFDPGKITLFNAYDLPFVATTGARERHEAESEARAFLARHGGSDAVRVAVVPGRDAAVALADHVVKEDVDLVMVGTHGAGGLMTVLLGGTTIGILDEAPCDIMVVPARKG</sequence>
<feature type="domain" description="UspA" evidence="4">
    <location>
        <begin position="11"/>
        <end position="143"/>
    </location>
</feature>
<evidence type="ECO:0000313" key="6">
    <source>
        <dbReference type="Proteomes" id="UP000323258"/>
    </source>
</evidence>
<dbReference type="InterPro" id="IPR006015">
    <property type="entry name" value="Universal_stress_UspA"/>
</dbReference>
<keyword evidence="3" id="KW-0067">ATP-binding</keyword>
<evidence type="ECO:0000313" key="5">
    <source>
        <dbReference type="EMBL" id="TYR31347.1"/>
    </source>
</evidence>
<dbReference type="InterPro" id="IPR014729">
    <property type="entry name" value="Rossmann-like_a/b/a_fold"/>
</dbReference>
<dbReference type="GO" id="GO:0005524">
    <property type="term" value="F:ATP binding"/>
    <property type="evidence" value="ECO:0007669"/>
    <property type="project" value="UniProtKB-KW"/>
</dbReference>
<keyword evidence="2" id="KW-0547">Nucleotide-binding</keyword>
<comment type="caution">
    <text evidence="5">The sequence shown here is derived from an EMBL/GenBank/DDBJ whole genome shotgun (WGS) entry which is preliminary data.</text>
</comment>
<evidence type="ECO:0000259" key="4">
    <source>
        <dbReference type="Pfam" id="PF00582"/>
    </source>
</evidence>
<name>A0A5D4GSN1_9HYPH</name>
<feature type="domain" description="UspA" evidence="4">
    <location>
        <begin position="150"/>
        <end position="278"/>
    </location>
</feature>
<dbReference type="AlphaFoldDB" id="A0A5D4GSN1"/>
<dbReference type="SUPFAM" id="SSF52402">
    <property type="entry name" value="Adenine nucleotide alpha hydrolases-like"/>
    <property type="match status" value="2"/>
</dbReference>
<dbReference type="CDD" id="cd00293">
    <property type="entry name" value="USP-like"/>
    <property type="match status" value="2"/>
</dbReference>
<dbReference type="PRINTS" id="PR01438">
    <property type="entry name" value="UNVRSLSTRESS"/>
</dbReference>
<dbReference type="PANTHER" id="PTHR46268:SF27">
    <property type="entry name" value="UNIVERSAL STRESS PROTEIN RV2623"/>
    <property type="match status" value="1"/>
</dbReference>
<evidence type="ECO:0000256" key="3">
    <source>
        <dbReference type="ARBA" id="ARBA00022840"/>
    </source>
</evidence>
<dbReference type="Pfam" id="PF00582">
    <property type="entry name" value="Usp"/>
    <property type="match status" value="2"/>
</dbReference>
<dbReference type="RefSeq" id="WP_148915320.1">
    <property type="nucleotide sequence ID" value="NZ_VSZS01000064.1"/>
</dbReference>
<dbReference type="Proteomes" id="UP000323258">
    <property type="component" value="Unassembled WGS sequence"/>
</dbReference>
<comment type="similarity">
    <text evidence="1">Belongs to the universal stress protein A family.</text>
</comment>
<protein>
    <submittedName>
        <fullName evidence="5">Universal stress protein</fullName>
    </submittedName>
</protein>
<keyword evidence="6" id="KW-1185">Reference proteome</keyword>